<dbReference type="PANTHER" id="PTHR33886:SF8">
    <property type="entry name" value="UNSATURATED RHAMNOGALACTURONAN HYDROLASE (EUROFUNG)"/>
    <property type="match status" value="1"/>
</dbReference>
<feature type="chain" id="PRO_5047055357" evidence="2">
    <location>
        <begin position="20"/>
        <end position="398"/>
    </location>
</feature>
<proteinExistence type="predicted"/>
<evidence type="ECO:0000313" key="3">
    <source>
        <dbReference type="EMBL" id="MCF2946944.1"/>
    </source>
</evidence>
<dbReference type="PROSITE" id="PS51257">
    <property type="entry name" value="PROKAR_LIPOPROTEIN"/>
    <property type="match status" value="1"/>
</dbReference>
<keyword evidence="2" id="KW-0732">Signal</keyword>
<dbReference type="InterPro" id="IPR010905">
    <property type="entry name" value="Glyco_hydro_88"/>
</dbReference>
<dbReference type="EMBL" id="JAKGAS010000001">
    <property type="protein sequence ID" value="MCF2946944.1"/>
    <property type="molecule type" value="Genomic_DNA"/>
</dbReference>
<sequence>MKNKLAICGLSVLIALATAACNSTYSKNETTSAATQNLSISQSAQDIGQRVSQWQLNNLDDLSYLAERYHNSSSDPKKWIQAAFYIGLTRWTETVDDVQALQHITQMSKAENYALLTKRPMHADDHAIGQTYLWLAEQTNNMAAIKPTQQHFDTILANKPTVSLEMIEEHPNRRGFEGACQDRWCWSDALFMAPRTWLKLANITGENKYFDYADKEFWATTDYLFSEEHHLYFRDSRYFTEKSDNGKPVFWSRGNGWVFAGLPLIIDDLPQDHPSRSKYISLYKRFADGLVRAQKTDGYWAPSLLDPDKVKTPETSGTGFITFGLAWGVNNGILTEQKYITAVTKGWNAIQKAVQADGKVNWVQQVGKSPDPVAEHETQFYGVGAVLLAAAEMTKWSH</sequence>
<name>A0ABS9D555_9ALTE</name>
<dbReference type="InterPro" id="IPR052043">
    <property type="entry name" value="PolySaccharide_Degr_Enz"/>
</dbReference>
<organism evidence="3 4">
    <name type="scientific">Paraglaciecola algarum</name>
    <dbReference type="NCBI Taxonomy" id="3050085"/>
    <lineage>
        <taxon>Bacteria</taxon>
        <taxon>Pseudomonadati</taxon>
        <taxon>Pseudomonadota</taxon>
        <taxon>Gammaproteobacteria</taxon>
        <taxon>Alteromonadales</taxon>
        <taxon>Alteromonadaceae</taxon>
        <taxon>Paraglaciecola</taxon>
    </lineage>
</organism>
<reference evidence="3 4" key="1">
    <citation type="submission" date="2022-01" db="EMBL/GenBank/DDBJ databases">
        <title>Paraglaciecola sp. G1-23.</title>
        <authorList>
            <person name="Jin M.S."/>
            <person name="Han D.M."/>
            <person name="Kim H.M."/>
            <person name="Jeon C.O."/>
        </authorList>
    </citation>
    <scope>NUCLEOTIDE SEQUENCE [LARGE SCALE GENOMIC DNA]</scope>
    <source>
        <strain evidence="3 4">G1-23</strain>
    </source>
</reference>
<feature type="signal peptide" evidence="2">
    <location>
        <begin position="1"/>
        <end position="19"/>
    </location>
</feature>
<dbReference type="SUPFAM" id="SSF48208">
    <property type="entry name" value="Six-hairpin glycosidases"/>
    <property type="match status" value="1"/>
</dbReference>
<gene>
    <name evidence="3" type="ORF">L0668_02420</name>
</gene>
<evidence type="ECO:0000256" key="2">
    <source>
        <dbReference type="SAM" id="SignalP"/>
    </source>
</evidence>
<dbReference type="PANTHER" id="PTHR33886">
    <property type="entry name" value="UNSATURATED RHAMNOGALACTURONAN HYDROLASE (EUROFUNG)"/>
    <property type="match status" value="1"/>
</dbReference>
<dbReference type="Pfam" id="PF07470">
    <property type="entry name" value="Glyco_hydro_88"/>
    <property type="match status" value="1"/>
</dbReference>
<dbReference type="InterPro" id="IPR012341">
    <property type="entry name" value="6hp_glycosidase-like_sf"/>
</dbReference>
<evidence type="ECO:0000313" key="4">
    <source>
        <dbReference type="Proteomes" id="UP001521137"/>
    </source>
</evidence>
<accession>A0ABS9D555</accession>
<dbReference type="Proteomes" id="UP001521137">
    <property type="component" value="Unassembled WGS sequence"/>
</dbReference>
<keyword evidence="1 3" id="KW-0378">Hydrolase</keyword>
<evidence type="ECO:0000256" key="1">
    <source>
        <dbReference type="ARBA" id="ARBA00022801"/>
    </source>
</evidence>
<dbReference type="RefSeq" id="WP_235310461.1">
    <property type="nucleotide sequence ID" value="NZ_JAKGAS010000001.1"/>
</dbReference>
<comment type="caution">
    <text evidence="3">The sequence shown here is derived from an EMBL/GenBank/DDBJ whole genome shotgun (WGS) entry which is preliminary data.</text>
</comment>
<protein>
    <submittedName>
        <fullName evidence="3">Glycoside hydrolase family 88 protein</fullName>
    </submittedName>
</protein>
<dbReference type="Gene3D" id="1.50.10.10">
    <property type="match status" value="1"/>
</dbReference>
<keyword evidence="4" id="KW-1185">Reference proteome</keyword>
<dbReference type="InterPro" id="IPR008928">
    <property type="entry name" value="6-hairpin_glycosidase_sf"/>
</dbReference>
<dbReference type="GO" id="GO:0016787">
    <property type="term" value="F:hydrolase activity"/>
    <property type="evidence" value="ECO:0007669"/>
    <property type="project" value="UniProtKB-KW"/>
</dbReference>